<feature type="transmembrane region" description="Helical" evidence="1">
    <location>
        <begin position="35"/>
        <end position="56"/>
    </location>
</feature>
<evidence type="ECO:0000313" key="4">
    <source>
        <dbReference type="Proteomes" id="UP000186720"/>
    </source>
</evidence>
<evidence type="ECO:0000313" key="3">
    <source>
        <dbReference type="EMBL" id="OKS84562.1"/>
    </source>
</evidence>
<name>A0A1Q5ZS13_9SPHI</name>
<dbReference type="PANTHER" id="PTHR34220:SF7">
    <property type="entry name" value="SENSOR HISTIDINE KINASE YPDA"/>
    <property type="match status" value="1"/>
</dbReference>
<keyword evidence="1" id="KW-0472">Membrane</keyword>
<accession>A0A1Q5ZS13</accession>
<sequence length="203" mass="23884">MLRYFLEYHLFLPVFRFDNYNGHPYTFRHFITNVFFYYFPSYFVYGLIYFFVSGWYKTKQHQQELEKENTAAELNFLRSQVNPHFLFNSINDIYSLTYQQSVQAPAALLKLLKSCVTCCEGKADTMPLQNEVTYLENVIELQRISAKGQAFINFTVEGYIETQIIATMLLVAFVENAFKHGVITNPEHPIVIHYLRSHLTSLQ</sequence>
<organism evidence="3 4">
    <name type="scientific">Mucilaginibacter polytrichastri</name>
    <dbReference type="NCBI Taxonomy" id="1302689"/>
    <lineage>
        <taxon>Bacteria</taxon>
        <taxon>Pseudomonadati</taxon>
        <taxon>Bacteroidota</taxon>
        <taxon>Sphingobacteriia</taxon>
        <taxon>Sphingobacteriales</taxon>
        <taxon>Sphingobacteriaceae</taxon>
        <taxon>Mucilaginibacter</taxon>
    </lineage>
</organism>
<dbReference type="InterPro" id="IPR010559">
    <property type="entry name" value="Sig_transdc_His_kin_internal"/>
</dbReference>
<reference evidence="3 4" key="1">
    <citation type="submission" date="2016-11" db="EMBL/GenBank/DDBJ databases">
        <title>Whole Genome Sequencing of Mucilaginibacter polytrichastri RG4-7(T) isolated from the moss sample.</title>
        <authorList>
            <person name="Li Y."/>
        </authorList>
    </citation>
    <scope>NUCLEOTIDE SEQUENCE [LARGE SCALE GENOMIC DNA]</scope>
    <source>
        <strain evidence="3 4">RG4-7</strain>
    </source>
</reference>
<dbReference type="STRING" id="1302689.RG47T_5252"/>
<dbReference type="AlphaFoldDB" id="A0A1Q5ZS13"/>
<dbReference type="GO" id="GO:0000155">
    <property type="term" value="F:phosphorelay sensor kinase activity"/>
    <property type="evidence" value="ECO:0007669"/>
    <property type="project" value="InterPro"/>
</dbReference>
<dbReference type="Pfam" id="PF06580">
    <property type="entry name" value="His_kinase"/>
    <property type="match status" value="1"/>
</dbReference>
<comment type="caution">
    <text evidence="3">The sequence shown here is derived from an EMBL/GenBank/DDBJ whole genome shotgun (WGS) entry which is preliminary data.</text>
</comment>
<evidence type="ECO:0000256" key="1">
    <source>
        <dbReference type="SAM" id="Phobius"/>
    </source>
</evidence>
<keyword evidence="1" id="KW-1133">Transmembrane helix</keyword>
<dbReference type="OrthoDB" id="9809908at2"/>
<keyword evidence="4" id="KW-1185">Reference proteome</keyword>
<dbReference type="EMBL" id="MPPL01000002">
    <property type="protein sequence ID" value="OKS84562.1"/>
    <property type="molecule type" value="Genomic_DNA"/>
</dbReference>
<gene>
    <name evidence="3" type="ORF">RG47T_5252</name>
</gene>
<dbReference type="Proteomes" id="UP000186720">
    <property type="component" value="Unassembled WGS sequence"/>
</dbReference>
<dbReference type="InterPro" id="IPR050640">
    <property type="entry name" value="Bact_2-comp_sensor_kinase"/>
</dbReference>
<dbReference type="GO" id="GO:0016020">
    <property type="term" value="C:membrane"/>
    <property type="evidence" value="ECO:0007669"/>
    <property type="project" value="InterPro"/>
</dbReference>
<evidence type="ECO:0000259" key="2">
    <source>
        <dbReference type="Pfam" id="PF06580"/>
    </source>
</evidence>
<proteinExistence type="predicted"/>
<feature type="domain" description="Signal transduction histidine kinase internal region" evidence="2">
    <location>
        <begin position="72"/>
        <end position="145"/>
    </location>
</feature>
<dbReference type="PANTHER" id="PTHR34220">
    <property type="entry name" value="SENSOR HISTIDINE KINASE YPDA"/>
    <property type="match status" value="1"/>
</dbReference>
<keyword evidence="1" id="KW-0812">Transmembrane</keyword>
<dbReference type="RefSeq" id="WP_074493911.1">
    <property type="nucleotide sequence ID" value="NZ_FPAM01000021.1"/>
</dbReference>
<protein>
    <recommendedName>
        <fullName evidence="2">Signal transduction histidine kinase internal region domain-containing protein</fullName>
    </recommendedName>
</protein>